<name>A0A1D9P1K6_9FIRM</name>
<proteinExistence type="inferred from homology"/>
<dbReference type="InterPro" id="IPR007422">
    <property type="entry name" value="Peptidase_Prp"/>
</dbReference>
<evidence type="ECO:0000256" key="4">
    <source>
        <dbReference type="ARBA" id="ARBA00022807"/>
    </source>
</evidence>
<evidence type="ECO:0000256" key="6">
    <source>
        <dbReference type="ARBA" id="ARBA00044538"/>
    </source>
</evidence>
<reference evidence="8" key="1">
    <citation type="submission" date="2016-10" db="EMBL/GenBank/DDBJ databases">
        <title>The complete genome sequence of the rumen bacterium Butyrivibrio hungatei MB2003.</title>
        <authorList>
            <person name="Palevich N."/>
            <person name="Kelly W.J."/>
            <person name="Leahy S.C."/>
            <person name="Altermann E."/>
            <person name="Rakonjac J."/>
            <person name="Attwood G.T."/>
        </authorList>
    </citation>
    <scope>NUCLEOTIDE SEQUENCE [LARGE SCALE GENOMIC DNA]</scope>
    <source>
        <strain evidence="8">MB2003</strain>
    </source>
</reference>
<evidence type="ECO:0000313" key="7">
    <source>
        <dbReference type="EMBL" id="AOZ96383.1"/>
    </source>
</evidence>
<dbReference type="PANTHER" id="PTHR39178:SF1">
    <property type="entry name" value="RIBOSOMAL-PROCESSING CYSTEINE PROTEASE PRP"/>
    <property type="match status" value="1"/>
</dbReference>
<dbReference type="GO" id="GO:0006508">
    <property type="term" value="P:proteolysis"/>
    <property type="evidence" value="ECO:0007669"/>
    <property type="project" value="UniProtKB-KW"/>
</dbReference>
<keyword evidence="2" id="KW-0645">Protease</keyword>
<dbReference type="GO" id="GO:0042254">
    <property type="term" value="P:ribosome biogenesis"/>
    <property type="evidence" value="ECO:0007669"/>
    <property type="project" value="UniProtKB-KW"/>
</dbReference>
<dbReference type="InterPro" id="IPR036764">
    <property type="entry name" value="Peptidase_Prp_sf"/>
</dbReference>
<dbReference type="Gene3D" id="3.30.70.1490">
    <property type="entry name" value="Cysteine protease Prp"/>
    <property type="match status" value="1"/>
</dbReference>
<protein>
    <recommendedName>
        <fullName evidence="6">Ribosomal processing cysteine protease Prp</fullName>
    </recommendedName>
</protein>
<accession>A0A1D9P1K6</accession>
<evidence type="ECO:0000256" key="1">
    <source>
        <dbReference type="ARBA" id="ARBA00022517"/>
    </source>
</evidence>
<keyword evidence="8" id="KW-1185">Reference proteome</keyword>
<dbReference type="OrthoDB" id="48998at2"/>
<dbReference type="Proteomes" id="UP000179284">
    <property type="component" value="Chromosome I"/>
</dbReference>
<dbReference type="Pfam" id="PF04327">
    <property type="entry name" value="Peptidase_Prp"/>
    <property type="match status" value="1"/>
</dbReference>
<comment type="similarity">
    <text evidence="5">Belongs to the Prp family.</text>
</comment>
<dbReference type="CDD" id="cd16332">
    <property type="entry name" value="Prp-like"/>
    <property type="match status" value="1"/>
</dbReference>
<evidence type="ECO:0000256" key="3">
    <source>
        <dbReference type="ARBA" id="ARBA00022801"/>
    </source>
</evidence>
<evidence type="ECO:0000256" key="2">
    <source>
        <dbReference type="ARBA" id="ARBA00022670"/>
    </source>
</evidence>
<keyword evidence="1" id="KW-0690">Ribosome biogenesis</keyword>
<dbReference type="PANTHER" id="PTHR39178">
    <property type="entry name" value="HYPOTHETICAL RIBOSOME-ASSOCIATED PROTEIN"/>
    <property type="match status" value="1"/>
</dbReference>
<evidence type="ECO:0000256" key="5">
    <source>
        <dbReference type="ARBA" id="ARBA00044503"/>
    </source>
</evidence>
<dbReference type="EMBL" id="CP017831">
    <property type="protein sequence ID" value="AOZ96383.1"/>
    <property type="molecule type" value="Genomic_DNA"/>
</dbReference>
<evidence type="ECO:0000313" key="8">
    <source>
        <dbReference type="Proteomes" id="UP000179284"/>
    </source>
</evidence>
<organism evidence="7 8">
    <name type="scientific">Butyrivibrio hungatei</name>
    <dbReference type="NCBI Taxonomy" id="185008"/>
    <lineage>
        <taxon>Bacteria</taxon>
        <taxon>Bacillati</taxon>
        <taxon>Bacillota</taxon>
        <taxon>Clostridia</taxon>
        <taxon>Lachnospirales</taxon>
        <taxon>Lachnospiraceae</taxon>
        <taxon>Butyrivibrio</taxon>
    </lineage>
</organism>
<keyword evidence="4" id="KW-0788">Thiol protease</keyword>
<dbReference type="RefSeq" id="WP_071176076.1">
    <property type="nucleotide sequence ID" value="NZ_CP017831.1"/>
</dbReference>
<dbReference type="SUPFAM" id="SSF118010">
    <property type="entry name" value="TM1457-like"/>
    <property type="match status" value="1"/>
</dbReference>
<dbReference type="AlphaFoldDB" id="A0A1D9P1K6"/>
<gene>
    <name evidence="7" type="ORF">bhn_I1349</name>
</gene>
<dbReference type="KEGG" id="bhu:bhn_I1349"/>
<dbReference type="GO" id="GO:0008234">
    <property type="term" value="F:cysteine-type peptidase activity"/>
    <property type="evidence" value="ECO:0007669"/>
    <property type="project" value="UniProtKB-KW"/>
</dbReference>
<sequence length="109" mass="12335">MTTITITKSSNDTYKCIECNGHAGFAEYGEDIVCAAVSVLTINLINSIEKFTDDEIDLEQDEDKGIIRLKFRNEPGSDSDLLLKSFELGVSSIFQQYGKKFLNIKFRRE</sequence>
<keyword evidence="3" id="KW-0378">Hydrolase</keyword>